<dbReference type="Proteomes" id="UP000076858">
    <property type="component" value="Unassembled WGS sequence"/>
</dbReference>
<evidence type="ECO:0000256" key="1">
    <source>
        <dbReference type="SAM" id="MobiDB-lite"/>
    </source>
</evidence>
<evidence type="ECO:0000313" key="3">
    <source>
        <dbReference type="Proteomes" id="UP000076858"/>
    </source>
</evidence>
<reference evidence="2 3" key="1">
    <citation type="submission" date="2016-03" db="EMBL/GenBank/DDBJ databases">
        <title>EvidentialGene: Evidence-directed Construction of Genes on Genomes.</title>
        <authorList>
            <person name="Gilbert D.G."/>
            <person name="Choi J.-H."/>
            <person name="Mockaitis K."/>
            <person name="Colbourne J."/>
            <person name="Pfrender M."/>
        </authorList>
    </citation>
    <scope>NUCLEOTIDE SEQUENCE [LARGE SCALE GENOMIC DNA]</scope>
    <source>
        <strain evidence="2 3">Xinb3</strain>
        <tissue evidence="2">Complete organism</tissue>
    </source>
</reference>
<feature type="region of interest" description="Disordered" evidence="1">
    <location>
        <begin position="28"/>
        <end position="69"/>
    </location>
</feature>
<protein>
    <submittedName>
        <fullName evidence="2">Uncharacterized protein</fullName>
    </submittedName>
</protein>
<sequence length="97" mass="11258">MSSNVAQLTAFLKHKFYKTLALNNPEETLTKEKETKTDRCRMPGERSSKRPTRRGRFRGSSTFTQEEPFERCSKTVLPPTMVLYKLRRSISRGLTTD</sequence>
<feature type="compositionally biased region" description="Basic and acidic residues" evidence="1">
    <location>
        <begin position="28"/>
        <end position="48"/>
    </location>
</feature>
<keyword evidence="3" id="KW-1185">Reference proteome</keyword>
<organism evidence="2 3">
    <name type="scientific">Daphnia magna</name>
    <dbReference type="NCBI Taxonomy" id="35525"/>
    <lineage>
        <taxon>Eukaryota</taxon>
        <taxon>Metazoa</taxon>
        <taxon>Ecdysozoa</taxon>
        <taxon>Arthropoda</taxon>
        <taxon>Crustacea</taxon>
        <taxon>Branchiopoda</taxon>
        <taxon>Diplostraca</taxon>
        <taxon>Cladocera</taxon>
        <taxon>Anomopoda</taxon>
        <taxon>Daphniidae</taxon>
        <taxon>Daphnia</taxon>
    </lineage>
</organism>
<name>A0A164FVV7_9CRUS</name>
<accession>A0A164FVV7</accession>
<gene>
    <name evidence="2" type="ORF">APZ42_006470</name>
</gene>
<dbReference type="AlphaFoldDB" id="A0A164FVV7"/>
<comment type="caution">
    <text evidence="2">The sequence shown here is derived from an EMBL/GenBank/DDBJ whole genome shotgun (WGS) entry which is preliminary data.</text>
</comment>
<proteinExistence type="predicted"/>
<dbReference type="EMBL" id="LRGB01017935">
    <property type="protein sequence ID" value="KZR98218.1"/>
    <property type="molecule type" value="Genomic_DNA"/>
</dbReference>
<evidence type="ECO:0000313" key="2">
    <source>
        <dbReference type="EMBL" id="KZR98218.1"/>
    </source>
</evidence>